<name>A0ABQ6N2L0_9STRA</name>
<dbReference type="Proteomes" id="UP001165060">
    <property type="component" value="Unassembled WGS sequence"/>
</dbReference>
<sequence length="165" mass="17987">DDFDSSILDGLSPSERLEKIAETLLANSPPPPRRLPTSIGVGTVLEACFVKSVSRQSSRFTLTLDPAAKETAAKDDKRARETAKKLEKLEAMDGFEGWVGMKGEVKTGVVVAASSDLRYLYVKVGDMPVCVCDNDERRVASKGDEIEVRMGGVDEERGQLRAELL</sequence>
<keyword evidence="2" id="KW-1185">Reference proteome</keyword>
<accession>A0ABQ6N2L0</accession>
<gene>
    <name evidence="1" type="ORF">TeGR_g2950</name>
</gene>
<evidence type="ECO:0000313" key="2">
    <source>
        <dbReference type="Proteomes" id="UP001165060"/>
    </source>
</evidence>
<dbReference type="EMBL" id="BRYB01003514">
    <property type="protein sequence ID" value="GMI38065.1"/>
    <property type="molecule type" value="Genomic_DNA"/>
</dbReference>
<proteinExistence type="predicted"/>
<organism evidence="1 2">
    <name type="scientific">Tetraparma gracilis</name>
    <dbReference type="NCBI Taxonomy" id="2962635"/>
    <lineage>
        <taxon>Eukaryota</taxon>
        <taxon>Sar</taxon>
        <taxon>Stramenopiles</taxon>
        <taxon>Ochrophyta</taxon>
        <taxon>Bolidophyceae</taxon>
        <taxon>Parmales</taxon>
        <taxon>Triparmaceae</taxon>
        <taxon>Tetraparma</taxon>
    </lineage>
</organism>
<comment type="caution">
    <text evidence="1">The sequence shown here is derived from an EMBL/GenBank/DDBJ whole genome shotgun (WGS) entry which is preliminary data.</text>
</comment>
<protein>
    <submittedName>
        <fullName evidence="1">Uncharacterized protein</fullName>
    </submittedName>
</protein>
<reference evidence="1 2" key="1">
    <citation type="journal article" date="2023" name="Commun. Biol.">
        <title>Genome analysis of Parmales, the sister group of diatoms, reveals the evolutionary specialization of diatoms from phago-mixotrophs to photoautotrophs.</title>
        <authorList>
            <person name="Ban H."/>
            <person name="Sato S."/>
            <person name="Yoshikawa S."/>
            <person name="Yamada K."/>
            <person name="Nakamura Y."/>
            <person name="Ichinomiya M."/>
            <person name="Sato N."/>
            <person name="Blanc-Mathieu R."/>
            <person name="Endo H."/>
            <person name="Kuwata A."/>
            <person name="Ogata H."/>
        </authorList>
    </citation>
    <scope>NUCLEOTIDE SEQUENCE [LARGE SCALE GENOMIC DNA]</scope>
</reference>
<evidence type="ECO:0000313" key="1">
    <source>
        <dbReference type="EMBL" id="GMI38065.1"/>
    </source>
</evidence>
<feature type="non-terminal residue" evidence="1">
    <location>
        <position position="1"/>
    </location>
</feature>